<dbReference type="InterPro" id="IPR033034">
    <property type="entry name" value="NDUFB9"/>
</dbReference>
<sequence length="231" mass="26798">MSSRMAALSLYRRSLKLALDWSIHRDVWRGQALYIRSLFEKNRAVTDPRLQRALLKETEKLLEKWKHPDPYIPPTAPGGSKYERNLPAPNLDRESMTPPSLYNVSRSDWLTYVSHSSPAAQVLIQCWRWKWNVHKFRGNTRNGEHRYATAALNVTLVAVIHVSLWYQCYATSISKHLHTWPCLDIVKQHTCMGFRNQNRLRAAERSGRPNACQSIGENTQQSCQIKKDDDL</sequence>
<keyword evidence="9" id="KW-0999">Mitochondrion inner membrane</keyword>
<comment type="caution">
    <text evidence="17">The sequence shown here is derived from an EMBL/GenBank/DDBJ whole genome shotgun (WGS) entry which is preliminary data.</text>
</comment>
<evidence type="ECO:0000256" key="14">
    <source>
        <dbReference type="ARBA" id="ARBA00030192"/>
    </source>
</evidence>
<evidence type="ECO:0000256" key="2">
    <source>
        <dbReference type="ARBA" id="ARBA00004443"/>
    </source>
</evidence>
<dbReference type="InterPro" id="IPR045292">
    <property type="entry name" value="Complex1_LYR_NDUFB9_LYRM3"/>
</dbReference>
<evidence type="ECO:0000259" key="16">
    <source>
        <dbReference type="Pfam" id="PF05347"/>
    </source>
</evidence>
<evidence type="ECO:0000256" key="8">
    <source>
        <dbReference type="ARBA" id="ARBA00022660"/>
    </source>
</evidence>
<dbReference type="GO" id="GO:0005743">
    <property type="term" value="C:mitochondrial inner membrane"/>
    <property type="evidence" value="ECO:0007669"/>
    <property type="project" value="UniProtKB-SubCell"/>
</dbReference>
<evidence type="ECO:0000256" key="12">
    <source>
        <dbReference type="ARBA" id="ARBA00023128"/>
    </source>
</evidence>
<evidence type="ECO:0000256" key="15">
    <source>
        <dbReference type="ARBA" id="ARBA00032528"/>
    </source>
</evidence>
<dbReference type="Proteomes" id="UP001172159">
    <property type="component" value="Unassembled WGS sequence"/>
</dbReference>
<comment type="similarity">
    <text evidence="3">Belongs to the complex I LYR family.</text>
</comment>
<keyword evidence="8" id="KW-0679">Respiratory chain</keyword>
<organism evidence="17 18">
    <name type="scientific">Apiosordaria backusii</name>
    <dbReference type="NCBI Taxonomy" id="314023"/>
    <lineage>
        <taxon>Eukaryota</taxon>
        <taxon>Fungi</taxon>
        <taxon>Dikarya</taxon>
        <taxon>Ascomycota</taxon>
        <taxon>Pezizomycotina</taxon>
        <taxon>Sordariomycetes</taxon>
        <taxon>Sordariomycetidae</taxon>
        <taxon>Sordariales</taxon>
        <taxon>Lasiosphaeriaceae</taxon>
        <taxon>Apiosordaria</taxon>
    </lineage>
</organism>
<evidence type="ECO:0000256" key="6">
    <source>
        <dbReference type="ARBA" id="ARBA00022448"/>
    </source>
</evidence>
<evidence type="ECO:0000256" key="5">
    <source>
        <dbReference type="ARBA" id="ARBA00018684"/>
    </source>
</evidence>
<evidence type="ECO:0000256" key="4">
    <source>
        <dbReference type="ARBA" id="ARBA00011790"/>
    </source>
</evidence>
<evidence type="ECO:0000256" key="1">
    <source>
        <dbReference type="ARBA" id="ARBA00002920"/>
    </source>
</evidence>
<accession>A0AA40AEE6</accession>
<dbReference type="GO" id="GO:0006120">
    <property type="term" value="P:mitochondrial electron transport, NADH to ubiquinone"/>
    <property type="evidence" value="ECO:0007669"/>
    <property type="project" value="InterPro"/>
</dbReference>
<keyword evidence="6" id="KW-0813">Transport</keyword>
<feature type="domain" description="Complex 1 LYR protein" evidence="16">
    <location>
        <begin position="6"/>
        <end position="63"/>
    </location>
</feature>
<reference evidence="17" key="1">
    <citation type="submission" date="2023-06" db="EMBL/GenBank/DDBJ databases">
        <title>Genome-scale phylogeny and comparative genomics of the fungal order Sordariales.</title>
        <authorList>
            <consortium name="Lawrence Berkeley National Laboratory"/>
            <person name="Hensen N."/>
            <person name="Bonometti L."/>
            <person name="Westerberg I."/>
            <person name="Brannstrom I.O."/>
            <person name="Guillou S."/>
            <person name="Cros-Aarteil S."/>
            <person name="Calhoun S."/>
            <person name="Haridas S."/>
            <person name="Kuo A."/>
            <person name="Mondo S."/>
            <person name="Pangilinan J."/>
            <person name="Riley R."/>
            <person name="Labutti K."/>
            <person name="Andreopoulos B."/>
            <person name="Lipzen A."/>
            <person name="Chen C."/>
            <person name="Yanf M."/>
            <person name="Daum C."/>
            <person name="Ng V."/>
            <person name="Clum A."/>
            <person name="Steindorff A."/>
            <person name="Ohm R."/>
            <person name="Martin F."/>
            <person name="Silar P."/>
            <person name="Natvig D."/>
            <person name="Lalanne C."/>
            <person name="Gautier V."/>
            <person name="Ament-Velasquez S.L."/>
            <person name="Kruys A."/>
            <person name="Hutchinson M.I."/>
            <person name="Powell A.J."/>
            <person name="Barry K."/>
            <person name="Miller A.N."/>
            <person name="Grigoriev I.V."/>
            <person name="Debuchy R."/>
            <person name="Gladieux P."/>
            <person name="Thoren M.H."/>
            <person name="Johannesson H."/>
        </authorList>
    </citation>
    <scope>NUCLEOTIDE SEQUENCE</scope>
    <source>
        <strain evidence="17">CBS 540.89</strain>
    </source>
</reference>
<dbReference type="CDD" id="cd20263">
    <property type="entry name" value="Complex1_LYR_NDUFB9_LYRM3"/>
    <property type="match status" value="1"/>
</dbReference>
<evidence type="ECO:0000256" key="13">
    <source>
        <dbReference type="ARBA" id="ARBA00023136"/>
    </source>
</evidence>
<comment type="subcellular location">
    <subcellularLocation>
        <location evidence="2">Mitochondrion inner membrane</location>
        <topology evidence="2">Peripheral membrane protein</topology>
        <orientation evidence="2">Matrix side</orientation>
    </subcellularLocation>
</comment>
<keyword evidence="11" id="KW-0007">Acetylation</keyword>
<evidence type="ECO:0000256" key="3">
    <source>
        <dbReference type="ARBA" id="ARBA00009508"/>
    </source>
</evidence>
<evidence type="ECO:0000313" key="18">
    <source>
        <dbReference type="Proteomes" id="UP001172159"/>
    </source>
</evidence>
<gene>
    <name evidence="17" type="ORF">B0T21DRAFT_67591</name>
</gene>
<comment type="function">
    <text evidence="1">Accessory subunit of the mitochondrial membrane respiratory chain NADH dehydrogenase (Complex I), that is believed to be not involved in catalysis. Complex I functions in the transfer of electrons from NADH to the respiratory chain. The immediate electron acceptor for the enzyme is believed to be ubiquinone.</text>
</comment>
<keyword evidence="12" id="KW-0496">Mitochondrion</keyword>
<keyword evidence="13" id="KW-0472">Membrane</keyword>
<keyword evidence="10" id="KW-0249">Electron transport</keyword>
<protein>
    <recommendedName>
        <fullName evidence="5">NADH dehydrogenase [ubiquinone] 1 beta subcomplex subunit 9</fullName>
    </recommendedName>
    <alternativeName>
        <fullName evidence="14">Complex I-B22</fullName>
    </alternativeName>
    <alternativeName>
        <fullName evidence="15">NADH-ubiquinone oxidoreductase B22 subunit</fullName>
    </alternativeName>
</protein>
<evidence type="ECO:0000256" key="10">
    <source>
        <dbReference type="ARBA" id="ARBA00022982"/>
    </source>
</evidence>
<evidence type="ECO:0000313" key="17">
    <source>
        <dbReference type="EMBL" id="KAK0714279.1"/>
    </source>
</evidence>
<dbReference type="PANTHER" id="PTHR12868:SF0">
    <property type="entry name" value="NADH DEHYDROGENASE [UBIQUINONE] 1 BETA SUBCOMPLEX SUBUNIT 9"/>
    <property type="match status" value="1"/>
</dbReference>
<dbReference type="EMBL" id="JAUKTV010000015">
    <property type="protein sequence ID" value="KAK0714279.1"/>
    <property type="molecule type" value="Genomic_DNA"/>
</dbReference>
<evidence type="ECO:0000256" key="9">
    <source>
        <dbReference type="ARBA" id="ARBA00022792"/>
    </source>
</evidence>
<dbReference type="InterPro" id="IPR008011">
    <property type="entry name" value="Complex1_LYR_dom"/>
</dbReference>
<dbReference type="Pfam" id="PF05347">
    <property type="entry name" value="Complex1_LYR"/>
    <property type="match status" value="1"/>
</dbReference>
<dbReference type="AlphaFoldDB" id="A0AA40AEE6"/>
<keyword evidence="18" id="KW-1185">Reference proteome</keyword>
<dbReference type="PANTHER" id="PTHR12868">
    <property type="entry name" value="NADH-UBIQUINONE OXIDOREDUCTASE B22 SUBUNIT"/>
    <property type="match status" value="1"/>
</dbReference>
<comment type="subunit">
    <text evidence="4">Mammalian complex I is composed of 45 different subunits.</text>
</comment>
<evidence type="ECO:0000256" key="7">
    <source>
        <dbReference type="ARBA" id="ARBA00022553"/>
    </source>
</evidence>
<proteinExistence type="inferred from homology"/>
<name>A0AA40AEE6_9PEZI</name>
<evidence type="ECO:0000256" key="11">
    <source>
        <dbReference type="ARBA" id="ARBA00022990"/>
    </source>
</evidence>
<keyword evidence="7" id="KW-0597">Phosphoprotein</keyword>